<keyword evidence="1" id="KW-1133">Transmembrane helix</keyword>
<dbReference type="InterPro" id="IPR006201">
    <property type="entry name" value="Neur_channel"/>
</dbReference>
<keyword evidence="1" id="KW-0812">Transmembrane</keyword>
<evidence type="ECO:0000259" key="2">
    <source>
        <dbReference type="Pfam" id="PF02931"/>
    </source>
</evidence>
<evidence type="ECO:0000313" key="3">
    <source>
        <dbReference type="EnsemblMetazoa" id="ACUA022338-PA"/>
    </source>
</evidence>
<dbReference type="InterPro" id="IPR006202">
    <property type="entry name" value="Neur_chan_lig-bd"/>
</dbReference>
<dbReference type="GO" id="GO:0016020">
    <property type="term" value="C:membrane"/>
    <property type="evidence" value="ECO:0007669"/>
    <property type="project" value="InterPro"/>
</dbReference>
<dbReference type="SUPFAM" id="SSF63712">
    <property type="entry name" value="Nicotinic receptor ligand binding domain-like"/>
    <property type="match status" value="1"/>
</dbReference>
<keyword evidence="4" id="KW-1185">Reference proteome</keyword>
<accession>A0A182MN91</accession>
<keyword evidence="1" id="KW-0472">Membrane</keyword>
<organism evidence="3 4">
    <name type="scientific">Anopheles culicifacies</name>
    <dbReference type="NCBI Taxonomy" id="139723"/>
    <lineage>
        <taxon>Eukaryota</taxon>
        <taxon>Metazoa</taxon>
        <taxon>Ecdysozoa</taxon>
        <taxon>Arthropoda</taxon>
        <taxon>Hexapoda</taxon>
        <taxon>Insecta</taxon>
        <taxon>Pterygota</taxon>
        <taxon>Neoptera</taxon>
        <taxon>Endopterygota</taxon>
        <taxon>Diptera</taxon>
        <taxon>Nematocera</taxon>
        <taxon>Culicoidea</taxon>
        <taxon>Culicidae</taxon>
        <taxon>Anophelinae</taxon>
        <taxon>Anopheles</taxon>
        <taxon>culicifacies species complex</taxon>
    </lineage>
</organism>
<reference evidence="3" key="2">
    <citation type="submission" date="2020-05" db="UniProtKB">
        <authorList>
            <consortium name="EnsemblMetazoa"/>
        </authorList>
    </citation>
    <scope>IDENTIFICATION</scope>
    <source>
        <strain evidence="3">A-37</strain>
    </source>
</reference>
<dbReference type="Gene3D" id="2.70.170.10">
    <property type="entry name" value="Neurotransmitter-gated ion-channel ligand-binding domain"/>
    <property type="match status" value="1"/>
</dbReference>
<dbReference type="InterPro" id="IPR036734">
    <property type="entry name" value="Neur_chan_lig-bd_sf"/>
</dbReference>
<evidence type="ECO:0000256" key="1">
    <source>
        <dbReference type="SAM" id="Phobius"/>
    </source>
</evidence>
<dbReference type="PANTHER" id="PTHR18945">
    <property type="entry name" value="NEUROTRANSMITTER GATED ION CHANNEL"/>
    <property type="match status" value="1"/>
</dbReference>
<dbReference type="Proteomes" id="UP000075883">
    <property type="component" value="Unassembled WGS sequence"/>
</dbReference>
<dbReference type="GO" id="GO:0005230">
    <property type="term" value="F:extracellular ligand-gated monoatomic ion channel activity"/>
    <property type="evidence" value="ECO:0007669"/>
    <property type="project" value="InterPro"/>
</dbReference>
<dbReference type="Pfam" id="PF02931">
    <property type="entry name" value="Neur_chan_LBD"/>
    <property type="match status" value="1"/>
</dbReference>
<proteinExistence type="predicted"/>
<dbReference type="GO" id="GO:0004888">
    <property type="term" value="F:transmembrane signaling receptor activity"/>
    <property type="evidence" value="ECO:0007669"/>
    <property type="project" value="InterPro"/>
</dbReference>
<reference evidence="4" key="1">
    <citation type="submission" date="2013-09" db="EMBL/GenBank/DDBJ databases">
        <title>The Genome Sequence of Anopheles culicifacies species A.</title>
        <authorList>
            <consortium name="The Broad Institute Genomics Platform"/>
            <person name="Neafsey D.E."/>
            <person name="Besansky N."/>
            <person name="Howell P."/>
            <person name="Walton C."/>
            <person name="Young S.K."/>
            <person name="Zeng Q."/>
            <person name="Gargeya S."/>
            <person name="Fitzgerald M."/>
            <person name="Haas B."/>
            <person name="Abouelleil A."/>
            <person name="Allen A.W."/>
            <person name="Alvarado L."/>
            <person name="Arachchi H.M."/>
            <person name="Berlin A.M."/>
            <person name="Chapman S.B."/>
            <person name="Gainer-Dewar J."/>
            <person name="Goldberg J."/>
            <person name="Griggs A."/>
            <person name="Gujja S."/>
            <person name="Hansen M."/>
            <person name="Howarth C."/>
            <person name="Imamovic A."/>
            <person name="Ireland A."/>
            <person name="Larimer J."/>
            <person name="McCowan C."/>
            <person name="Murphy C."/>
            <person name="Pearson M."/>
            <person name="Poon T.W."/>
            <person name="Priest M."/>
            <person name="Roberts A."/>
            <person name="Saif S."/>
            <person name="Shea T."/>
            <person name="Sisk P."/>
            <person name="Sykes S."/>
            <person name="Wortman J."/>
            <person name="Nusbaum C."/>
            <person name="Birren B."/>
        </authorList>
    </citation>
    <scope>NUCLEOTIDE SEQUENCE [LARGE SCALE GENOMIC DNA]</scope>
    <source>
        <strain evidence="4">A-37</strain>
    </source>
</reference>
<evidence type="ECO:0000313" key="4">
    <source>
        <dbReference type="Proteomes" id="UP000075883"/>
    </source>
</evidence>
<dbReference type="EMBL" id="AXCM01006623">
    <property type="status" value="NOT_ANNOTATED_CDS"/>
    <property type="molecule type" value="Genomic_DNA"/>
</dbReference>
<dbReference type="CDD" id="cd18989">
    <property type="entry name" value="LGIC_ECD_cation"/>
    <property type="match status" value="1"/>
</dbReference>
<dbReference type="AlphaFoldDB" id="A0A182MN91"/>
<sequence length="391" mass="45006">MKNSFLRKIVDHHFELWMGSDVILKNIIFQFSSPLSYRASFECGKDSANVENSLKSSLLCNGYRKEMRPRKDNTQSVNVTVSYYVLTYEFEENDDLLHLGVWMEMEWTDEYLIWNSTQWSGIERLTINSDELWLPDFRHYSSYYNPDELTDCANPKCSVAMNGTVTCLPVCRMNAKCEADYSRWPFDMHQCNMFYGTWAHSMDEIDMHLVNVCLGKNAEFKSAKWGIVALGKGRSTLQTDKYVYPVLNVDVTLNRRASFEQVAVIGPILVIFLACSTVLSVVLLLLTLLNCWIRMRRNSASTSGSFFDRITGSFSQSRVAELLLAADYLELNYTVDVAQQEKDNYWARFGKLFDRALAIVCVLVYVVLVWLFIPFSHQRDELSGVKCLKSA</sequence>
<feature type="transmembrane region" description="Helical" evidence="1">
    <location>
        <begin position="264"/>
        <end position="289"/>
    </location>
</feature>
<name>A0A182MN91_9DIPT</name>
<dbReference type="STRING" id="139723.A0A182MN91"/>
<protein>
    <recommendedName>
        <fullName evidence="2">Neurotransmitter-gated ion-channel ligand-binding domain-containing protein</fullName>
    </recommendedName>
</protein>
<dbReference type="EnsemblMetazoa" id="ACUA022338-RA">
    <property type="protein sequence ID" value="ACUA022338-PA"/>
    <property type="gene ID" value="ACUA022338"/>
</dbReference>
<dbReference type="VEuPathDB" id="VectorBase:ACUA022338"/>
<feature type="domain" description="Neurotransmitter-gated ion-channel ligand-binding" evidence="2">
    <location>
        <begin position="59"/>
        <end position="211"/>
    </location>
</feature>
<feature type="transmembrane region" description="Helical" evidence="1">
    <location>
        <begin position="352"/>
        <end position="373"/>
    </location>
</feature>